<name>A0A0Q1DQ79_9FLAO</name>
<dbReference type="STRING" id="346185.AAY42_15340"/>
<dbReference type="Proteomes" id="UP000050827">
    <property type="component" value="Unassembled WGS sequence"/>
</dbReference>
<dbReference type="Gene3D" id="3.30.565.10">
    <property type="entry name" value="Histidine kinase-like ATPase, C-terminal domain"/>
    <property type="match status" value="1"/>
</dbReference>
<dbReference type="Pfam" id="PF13589">
    <property type="entry name" value="HATPase_c_3"/>
    <property type="match status" value="1"/>
</dbReference>
<protein>
    <recommendedName>
        <fullName evidence="3">Histidine kinase/HSP90-like ATPase domain-containing protein</fullName>
    </recommendedName>
</protein>
<dbReference type="OrthoDB" id="8765545at2"/>
<accession>A0A0Q1DQ79</accession>
<evidence type="ECO:0000313" key="2">
    <source>
        <dbReference type="Proteomes" id="UP000050827"/>
    </source>
</evidence>
<gene>
    <name evidence="1" type="ORF">AAY42_15340</name>
</gene>
<dbReference type="SUPFAM" id="SSF55874">
    <property type="entry name" value="ATPase domain of HSP90 chaperone/DNA topoisomerase II/histidine kinase"/>
    <property type="match status" value="1"/>
</dbReference>
<keyword evidence="2" id="KW-1185">Reference proteome</keyword>
<evidence type="ECO:0008006" key="3">
    <source>
        <dbReference type="Google" id="ProtNLM"/>
    </source>
</evidence>
<dbReference type="AlphaFoldDB" id="A0A0Q1DQ79"/>
<sequence length="133" mass="14832">MGKQIDLGVEIDHIESLTRANGKTAISELIWNTLDADATEIHIEYQKSKLGNVASLQIKDNGHGLDYSQAQDVFAKLGGSDKKVSWTSPNGRLYHGKEGKGRYKSLALGDLVEFTSKYKKGKTYFNEQRDKIL</sequence>
<dbReference type="InterPro" id="IPR036890">
    <property type="entry name" value="HATPase_C_sf"/>
</dbReference>
<comment type="caution">
    <text evidence="1">The sequence shown here is derived from an EMBL/GenBank/DDBJ whole genome shotgun (WGS) entry which is preliminary data.</text>
</comment>
<evidence type="ECO:0000313" key="1">
    <source>
        <dbReference type="EMBL" id="KQC31111.1"/>
    </source>
</evidence>
<organism evidence="1 2">
    <name type="scientific">Flagellimonas eckloniae</name>
    <dbReference type="NCBI Taxonomy" id="346185"/>
    <lineage>
        <taxon>Bacteria</taxon>
        <taxon>Pseudomonadati</taxon>
        <taxon>Bacteroidota</taxon>
        <taxon>Flavobacteriia</taxon>
        <taxon>Flavobacteriales</taxon>
        <taxon>Flavobacteriaceae</taxon>
        <taxon>Flagellimonas</taxon>
    </lineage>
</organism>
<reference evidence="1 2" key="1">
    <citation type="submission" date="2015-04" db="EMBL/GenBank/DDBJ databases">
        <title>Complete genome of flavobacterium.</title>
        <authorList>
            <person name="Kwon Y.M."/>
            <person name="Kim S.-J."/>
        </authorList>
    </citation>
    <scope>NUCLEOTIDE SEQUENCE [LARGE SCALE GENOMIC DNA]</scope>
    <source>
        <strain evidence="1 2">DK169</strain>
    </source>
</reference>
<dbReference type="RefSeq" id="WP_055396786.1">
    <property type="nucleotide sequence ID" value="NZ_LCTZ01000002.1"/>
</dbReference>
<proteinExistence type="predicted"/>
<dbReference type="EMBL" id="LCTZ01000002">
    <property type="protein sequence ID" value="KQC31111.1"/>
    <property type="molecule type" value="Genomic_DNA"/>
</dbReference>